<proteinExistence type="predicted"/>
<dbReference type="Proteomes" id="UP001480595">
    <property type="component" value="Unassembled WGS sequence"/>
</dbReference>
<evidence type="ECO:0000313" key="2">
    <source>
        <dbReference type="Proteomes" id="UP001480595"/>
    </source>
</evidence>
<gene>
    <name evidence="1" type="ORF">PG994_002311</name>
</gene>
<dbReference type="EMBL" id="JAQQWL010000002">
    <property type="protein sequence ID" value="KAK8087337.1"/>
    <property type="molecule type" value="Genomic_DNA"/>
</dbReference>
<dbReference type="PANTHER" id="PTHR21310">
    <property type="entry name" value="AMINOGLYCOSIDE PHOSPHOTRANSFERASE-RELATED-RELATED"/>
    <property type="match status" value="1"/>
</dbReference>
<dbReference type="InterPro" id="IPR051678">
    <property type="entry name" value="AGP_Transferase"/>
</dbReference>
<accession>A0ABR1WVZ4</accession>
<reference evidence="1 2" key="1">
    <citation type="submission" date="2023-01" db="EMBL/GenBank/DDBJ databases">
        <title>Analysis of 21 Apiospora genomes using comparative genomics revels a genus with tremendous synthesis potential of carbohydrate active enzymes and secondary metabolites.</title>
        <authorList>
            <person name="Sorensen T."/>
        </authorList>
    </citation>
    <scope>NUCLEOTIDE SEQUENCE [LARGE SCALE GENOMIC DNA]</scope>
    <source>
        <strain evidence="1 2">CBS 135458</strain>
    </source>
</reference>
<dbReference type="RefSeq" id="XP_066721861.1">
    <property type="nucleotide sequence ID" value="XM_066853720.1"/>
</dbReference>
<organism evidence="1 2">
    <name type="scientific">Apiospora phragmitis</name>
    <dbReference type="NCBI Taxonomy" id="2905665"/>
    <lineage>
        <taxon>Eukaryota</taxon>
        <taxon>Fungi</taxon>
        <taxon>Dikarya</taxon>
        <taxon>Ascomycota</taxon>
        <taxon>Pezizomycotina</taxon>
        <taxon>Sordariomycetes</taxon>
        <taxon>Xylariomycetidae</taxon>
        <taxon>Amphisphaeriales</taxon>
        <taxon>Apiosporaceae</taxon>
        <taxon>Apiospora</taxon>
    </lineage>
</organism>
<dbReference type="InterPro" id="IPR011009">
    <property type="entry name" value="Kinase-like_dom_sf"/>
</dbReference>
<dbReference type="GeneID" id="92086783"/>
<sequence length="184" mass="20416">MAPQSPQSADQPFFNTSALPDISSAEIDFPDTSFFHSPPSCPPQLPAPSTILEQRPDAGSQAVVKYEDLNLVVKFGTPTCVRLEEAQIMRAVRGAFPNNEVPVPKVFGWRQFGGKNFIYVSLVAGKTLREAWPVLTEVDKKSIQDDLRRIIVTLRQVTHGLLDPFIGKLKHPLMGHFTKLPLPL</sequence>
<dbReference type="PANTHER" id="PTHR21310:SF54">
    <property type="entry name" value="AMINOGLYCOSIDE PHOSPHOTRANSFERASE DOMAIN-CONTAINING PROTEIN"/>
    <property type="match status" value="1"/>
</dbReference>
<comment type="caution">
    <text evidence="1">The sequence shown here is derived from an EMBL/GenBank/DDBJ whole genome shotgun (WGS) entry which is preliminary data.</text>
</comment>
<protein>
    <submittedName>
        <fullName evidence="1">Phosphotransferase enzyme family protein</fullName>
    </submittedName>
</protein>
<evidence type="ECO:0000313" key="1">
    <source>
        <dbReference type="EMBL" id="KAK8087337.1"/>
    </source>
</evidence>
<dbReference type="SUPFAM" id="SSF56112">
    <property type="entry name" value="Protein kinase-like (PK-like)"/>
    <property type="match status" value="1"/>
</dbReference>
<name>A0ABR1WVZ4_9PEZI</name>
<keyword evidence="2" id="KW-1185">Reference proteome</keyword>